<dbReference type="EMBL" id="JADGJW010000020">
    <property type="protein sequence ID" value="KAJ3227223.1"/>
    <property type="molecule type" value="Genomic_DNA"/>
</dbReference>
<gene>
    <name evidence="2" type="ORF">HK099_002916</name>
</gene>
<comment type="caution">
    <text evidence="2">The sequence shown here is derived from an EMBL/GenBank/DDBJ whole genome shotgun (WGS) entry which is preliminary data.</text>
</comment>
<keyword evidence="3" id="KW-1185">Reference proteome</keyword>
<sequence length="819" mass="95558">MSAGTSKSTKTAKTNNTYIFSKDAFKVPPKSQVLVYELELKEIFERYQTTPSRERAAECFRIFNEILPYIGAFSSILTTIKDELYRSVYSQDLTSKSAEPYLERIPYFKSVKRLEKLRNEECAKMQTSESDLQQKLKFKEQDLQISYKKSLFLKEDVYARDVKIAKLTKQIEALEEQQRLNESEKTELKICSFQKEKDLENKVESYKISLAQSNHIIEKLSVFKTSYVENADMIFEDVNKLKRANLEMTPEAMLKYDIIQGEQLELQFCEMLDYQLDDFETSISQLQRKKEVLNLVSSSSSGSSSTTEDRENSHRLEMRDINVGFKKRVSDLLEEQNLLKIHVDMLKSNLEKITSEEDVKVRRNTDEGKKKYAIKTLFCPHRLSEVEIALPSNVTNLKFVHPNLNFQSKIALKDSENEEVVDLEDSGLDKTYLTIWTDFYENKMGKKPRVFRIFPLPKLLAFIQDIYNSRWSFEDGLDENACWSKSKILRFSDYFYDFMEKRYQIKNISLKTIFDIISSLYANDESSLRVQIFTKILSGEQDATWKYFYLIEKLLLKYEPMDLKQYHSFLQILYPGRTKEIYDQMELEFTAFSKNHLTKEMIEEHIMHMIVTDIEPNYTFYLNCMKKIDIQRTGTLCYDDFDEAIGHILPVAGSNLKRVRYCITKADFEESQLPTLERLSYCACYVGLQNCFENNWTPQTMITAENIEMMTTVKVDDEEEKEKNTEKENAGKMNFKYKLNNDLVQKEVESALAGGSIAGKFLNQDDIDEEAAKLSRRVDMISQKEAGKFLGNNNYDAGESSDEEISTEAKSELIARLMK</sequence>
<evidence type="ECO:0000313" key="2">
    <source>
        <dbReference type="EMBL" id="KAJ3227223.1"/>
    </source>
</evidence>
<evidence type="ECO:0000256" key="1">
    <source>
        <dbReference type="SAM" id="MobiDB-lite"/>
    </source>
</evidence>
<dbReference type="AlphaFoldDB" id="A0AAD5UB20"/>
<proteinExistence type="predicted"/>
<dbReference type="Proteomes" id="UP001211065">
    <property type="component" value="Unassembled WGS sequence"/>
</dbReference>
<name>A0AAD5UB20_9FUNG</name>
<organism evidence="2 3">
    <name type="scientific">Clydaea vesicula</name>
    <dbReference type="NCBI Taxonomy" id="447962"/>
    <lineage>
        <taxon>Eukaryota</taxon>
        <taxon>Fungi</taxon>
        <taxon>Fungi incertae sedis</taxon>
        <taxon>Chytridiomycota</taxon>
        <taxon>Chytridiomycota incertae sedis</taxon>
        <taxon>Chytridiomycetes</taxon>
        <taxon>Lobulomycetales</taxon>
        <taxon>Lobulomycetaceae</taxon>
        <taxon>Clydaea</taxon>
    </lineage>
</organism>
<evidence type="ECO:0000313" key="3">
    <source>
        <dbReference type="Proteomes" id="UP001211065"/>
    </source>
</evidence>
<reference evidence="2" key="1">
    <citation type="submission" date="2020-05" db="EMBL/GenBank/DDBJ databases">
        <title>Phylogenomic resolution of chytrid fungi.</title>
        <authorList>
            <person name="Stajich J.E."/>
            <person name="Amses K."/>
            <person name="Simmons R."/>
            <person name="Seto K."/>
            <person name="Myers J."/>
            <person name="Bonds A."/>
            <person name="Quandt C.A."/>
            <person name="Barry K."/>
            <person name="Liu P."/>
            <person name="Grigoriev I."/>
            <person name="Longcore J.E."/>
            <person name="James T.Y."/>
        </authorList>
    </citation>
    <scope>NUCLEOTIDE SEQUENCE</scope>
    <source>
        <strain evidence="2">JEL0476</strain>
    </source>
</reference>
<protein>
    <submittedName>
        <fullName evidence="2">Uncharacterized protein</fullName>
    </submittedName>
</protein>
<feature type="region of interest" description="Disordered" evidence="1">
    <location>
        <begin position="789"/>
        <end position="810"/>
    </location>
</feature>
<accession>A0AAD5UB20</accession>